<comment type="similarity">
    <text evidence="2 6">Belongs to the 4-toluene sulfonate uptake permease (TSUP) (TC 2.A.102) family.</text>
</comment>
<dbReference type="PANTHER" id="PTHR43701">
    <property type="entry name" value="MEMBRANE TRANSPORTER PROTEIN MJ0441-RELATED"/>
    <property type="match status" value="1"/>
</dbReference>
<evidence type="ECO:0000256" key="1">
    <source>
        <dbReference type="ARBA" id="ARBA00004141"/>
    </source>
</evidence>
<keyword evidence="4 6" id="KW-1133">Transmembrane helix</keyword>
<feature type="transmembrane region" description="Helical" evidence="6">
    <location>
        <begin position="136"/>
        <end position="158"/>
    </location>
</feature>
<protein>
    <recommendedName>
        <fullName evidence="6">Probable membrane transporter protein</fullName>
    </recommendedName>
</protein>
<feature type="transmembrane region" description="Helical" evidence="6">
    <location>
        <begin position="98"/>
        <end position="116"/>
    </location>
</feature>
<feature type="transmembrane region" description="Helical" evidence="6">
    <location>
        <begin position="263"/>
        <end position="281"/>
    </location>
</feature>
<keyword evidence="5 6" id="KW-0472">Membrane</keyword>
<dbReference type="OrthoDB" id="45564at2"/>
<dbReference type="EMBL" id="QMIG01000021">
    <property type="protein sequence ID" value="RAW11210.1"/>
    <property type="molecule type" value="Genomic_DNA"/>
</dbReference>
<dbReference type="AlphaFoldDB" id="A0A329QFW7"/>
<dbReference type="Pfam" id="PF01925">
    <property type="entry name" value="TauE"/>
    <property type="match status" value="1"/>
</dbReference>
<reference evidence="7 8" key="1">
    <citation type="submission" date="2018-06" db="EMBL/GenBank/DDBJ databases">
        <title>Phytoactinopolyspora halophila sp. nov., a novel halophilic actinomycete isolated from a saline soil in China.</title>
        <authorList>
            <person name="Tang S.-K."/>
        </authorList>
    </citation>
    <scope>NUCLEOTIDE SEQUENCE [LARGE SCALE GENOMIC DNA]</scope>
    <source>
        <strain evidence="7 8">YIM 96934</strain>
    </source>
</reference>
<evidence type="ECO:0000313" key="7">
    <source>
        <dbReference type="EMBL" id="RAW11210.1"/>
    </source>
</evidence>
<feature type="transmembrane region" description="Helical" evidence="6">
    <location>
        <begin position="232"/>
        <end position="251"/>
    </location>
</feature>
<organism evidence="7 8">
    <name type="scientific">Phytoactinopolyspora halophila</name>
    <dbReference type="NCBI Taxonomy" id="1981511"/>
    <lineage>
        <taxon>Bacteria</taxon>
        <taxon>Bacillati</taxon>
        <taxon>Actinomycetota</taxon>
        <taxon>Actinomycetes</taxon>
        <taxon>Jiangellales</taxon>
        <taxon>Jiangellaceae</taxon>
        <taxon>Phytoactinopolyspora</taxon>
    </lineage>
</organism>
<feature type="transmembrane region" description="Helical" evidence="6">
    <location>
        <begin position="72"/>
        <end position="92"/>
    </location>
</feature>
<feature type="transmembrane region" description="Helical" evidence="6">
    <location>
        <begin position="204"/>
        <end position="225"/>
    </location>
</feature>
<dbReference type="GO" id="GO:0005886">
    <property type="term" value="C:plasma membrane"/>
    <property type="evidence" value="ECO:0007669"/>
    <property type="project" value="UniProtKB-SubCell"/>
</dbReference>
<evidence type="ECO:0000256" key="5">
    <source>
        <dbReference type="ARBA" id="ARBA00023136"/>
    </source>
</evidence>
<sequence>MQVLVMLGLIGFGAQMIDGSLGMGFGATSATMLLAIGTSPALASATVHLTQVGTTLASGLSHWRFGNVDWQVVRRIAVPGGIGAFAGATFLSSLSTTAATPLVAGVLLVLGTYILLRFTTAGVPQGKLGQPLKKRVLAPLGVVAGFVNATAGGGWGPINTSSLLASGRLEPRRVVGSVGTSEFMVAVGASTGFVFGLGLGGIQLSWVAMMLAGGIVAAPIAAWLARHVPARVLGSAVGGLLVLLNVRTLASEHAFALPEGARAVIYTGVVLVWATALLYTVRAHRQQSRSDVANRVPARPPSP</sequence>
<dbReference type="Proteomes" id="UP000250462">
    <property type="component" value="Unassembled WGS sequence"/>
</dbReference>
<dbReference type="InterPro" id="IPR002781">
    <property type="entry name" value="TM_pro_TauE-like"/>
</dbReference>
<name>A0A329QFW7_9ACTN</name>
<evidence type="ECO:0000313" key="8">
    <source>
        <dbReference type="Proteomes" id="UP000250462"/>
    </source>
</evidence>
<keyword evidence="8" id="KW-1185">Reference proteome</keyword>
<proteinExistence type="inferred from homology"/>
<evidence type="ECO:0000256" key="4">
    <source>
        <dbReference type="ARBA" id="ARBA00022989"/>
    </source>
</evidence>
<gene>
    <name evidence="7" type="ORF">DPM12_16950</name>
</gene>
<keyword evidence="3 6" id="KW-0812">Transmembrane</keyword>
<evidence type="ECO:0000256" key="2">
    <source>
        <dbReference type="ARBA" id="ARBA00009142"/>
    </source>
</evidence>
<comment type="subcellular location">
    <subcellularLocation>
        <location evidence="6">Cell membrane</location>
        <topology evidence="6">Multi-pass membrane protein</topology>
    </subcellularLocation>
    <subcellularLocation>
        <location evidence="1">Membrane</location>
        <topology evidence="1">Multi-pass membrane protein</topology>
    </subcellularLocation>
</comment>
<accession>A0A329QFW7</accession>
<comment type="caution">
    <text evidence="7">The sequence shown here is derived from an EMBL/GenBank/DDBJ whole genome shotgun (WGS) entry which is preliminary data.</text>
</comment>
<keyword evidence="6" id="KW-1003">Cell membrane</keyword>
<dbReference type="RefSeq" id="WP_112259535.1">
    <property type="nucleotide sequence ID" value="NZ_QMIG01000021.1"/>
</dbReference>
<feature type="transmembrane region" description="Helical" evidence="6">
    <location>
        <begin position="32"/>
        <end position="60"/>
    </location>
</feature>
<evidence type="ECO:0000256" key="3">
    <source>
        <dbReference type="ARBA" id="ARBA00022692"/>
    </source>
</evidence>
<dbReference type="PANTHER" id="PTHR43701:SF12">
    <property type="entry name" value="MEMBRANE TRANSPORTER PROTEIN YTNM-RELATED"/>
    <property type="match status" value="1"/>
</dbReference>
<evidence type="ECO:0000256" key="6">
    <source>
        <dbReference type="RuleBase" id="RU363041"/>
    </source>
</evidence>
<dbReference type="InterPro" id="IPR051598">
    <property type="entry name" value="TSUP/Inactive_protease-like"/>
</dbReference>